<organism evidence="5 6">
    <name type="scientific">Occallatibacter riparius</name>
    <dbReference type="NCBI Taxonomy" id="1002689"/>
    <lineage>
        <taxon>Bacteria</taxon>
        <taxon>Pseudomonadati</taxon>
        <taxon>Acidobacteriota</taxon>
        <taxon>Terriglobia</taxon>
        <taxon>Terriglobales</taxon>
        <taxon>Acidobacteriaceae</taxon>
        <taxon>Occallatibacter</taxon>
    </lineage>
</organism>
<dbReference type="GO" id="GO:0003700">
    <property type="term" value="F:DNA-binding transcription factor activity"/>
    <property type="evidence" value="ECO:0007669"/>
    <property type="project" value="InterPro"/>
</dbReference>
<dbReference type="InterPro" id="IPR051081">
    <property type="entry name" value="HTH_MetalResp_TranReg"/>
</dbReference>
<dbReference type="SUPFAM" id="SSF46785">
    <property type="entry name" value="Winged helix' DNA-binding domain"/>
    <property type="match status" value="1"/>
</dbReference>
<evidence type="ECO:0000313" key="6">
    <source>
        <dbReference type="Proteomes" id="UP001059380"/>
    </source>
</evidence>
<dbReference type="CDD" id="cd00090">
    <property type="entry name" value="HTH_ARSR"/>
    <property type="match status" value="1"/>
</dbReference>
<keyword evidence="1" id="KW-0805">Transcription regulation</keyword>
<evidence type="ECO:0000256" key="3">
    <source>
        <dbReference type="ARBA" id="ARBA00023163"/>
    </source>
</evidence>
<keyword evidence="6" id="KW-1185">Reference proteome</keyword>
<keyword evidence="3" id="KW-0804">Transcription</keyword>
<dbReference type="KEGG" id="orp:MOP44_21410"/>
<gene>
    <name evidence="5" type="ORF">MOP44_21410</name>
</gene>
<protein>
    <submittedName>
        <fullName evidence="5">Metalloregulator ArsR/SmtB family transcription factor</fullName>
    </submittedName>
</protein>
<dbReference type="PANTHER" id="PTHR33154">
    <property type="entry name" value="TRANSCRIPTIONAL REGULATOR, ARSR FAMILY"/>
    <property type="match status" value="1"/>
</dbReference>
<evidence type="ECO:0000256" key="2">
    <source>
        <dbReference type="ARBA" id="ARBA00023125"/>
    </source>
</evidence>
<keyword evidence="2" id="KW-0238">DNA-binding</keyword>
<dbReference type="RefSeq" id="WP_260792450.1">
    <property type="nucleotide sequence ID" value="NZ_CP093313.1"/>
</dbReference>
<dbReference type="Proteomes" id="UP001059380">
    <property type="component" value="Chromosome"/>
</dbReference>
<accession>A0A9J7BJN7</accession>
<dbReference type="Gene3D" id="1.10.10.10">
    <property type="entry name" value="Winged helix-like DNA-binding domain superfamily/Winged helix DNA-binding domain"/>
    <property type="match status" value="1"/>
</dbReference>
<dbReference type="GO" id="GO:0003677">
    <property type="term" value="F:DNA binding"/>
    <property type="evidence" value="ECO:0007669"/>
    <property type="project" value="UniProtKB-KW"/>
</dbReference>
<feature type="domain" description="HTH arsR-type" evidence="4">
    <location>
        <begin position="2"/>
        <end position="99"/>
    </location>
</feature>
<reference evidence="5" key="1">
    <citation type="submission" date="2021-04" db="EMBL/GenBank/DDBJ databases">
        <title>Phylogenetic analysis of Acidobacteriaceae.</title>
        <authorList>
            <person name="Qiu L."/>
            <person name="Zhang Q."/>
        </authorList>
    </citation>
    <scope>NUCLEOTIDE SEQUENCE</scope>
    <source>
        <strain evidence="5">DSM 25168</strain>
    </source>
</reference>
<dbReference type="AlphaFoldDB" id="A0A9J7BJN7"/>
<dbReference type="PROSITE" id="PS50987">
    <property type="entry name" value="HTH_ARSR_2"/>
    <property type="match status" value="1"/>
</dbReference>
<dbReference type="PRINTS" id="PR00778">
    <property type="entry name" value="HTHARSR"/>
</dbReference>
<dbReference type="NCBIfam" id="NF033788">
    <property type="entry name" value="HTH_metalloreg"/>
    <property type="match status" value="1"/>
</dbReference>
<dbReference type="InterPro" id="IPR001845">
    <property type="entry name" value="HTH_ArsR_DNA-bd_dom"/>
</dbReference>
<evidence type="ECO:0000313" key="5">
    <source>
        <dbReference type="EMBL" id="UWZ83116.1"/>
    </source>
</evidence>
<proteinExistence type="predicted"/>
<dbReference type="InterPro" id="IPR011991">
    <property type="entry name" value="ArsR-like_HTH"/>
</dbReference>
<dbReference type="InterPro" id="IPR036388">
    <property type="entry name" value="WH-like_DNA-bd_sf"/>
</dbReference>
<name>A0A9J7BJN7_9BACT</name>
<dbReference type="Pfam" id="PF01022">
    <property type="entry name" value="HTH_5"/>
    <property type="match status" value="1"/>
</dbReference>
<dbReference type="InterPro" id="IPR036390">
    <property type="entry name" value="WH_DNA-bd_sf"/>
</dbReference>
<dbReference type="PANTHER" id="PTHR33154:SF18">
    <property type="entry name" value="ARSENICAL RESISTANCE OPERON REPRESSOR"/>
    <property type="match status" value="1"/>
</dbReference>
<dbReference type="SMART" id="SM00418">
    <property type="entry name" value="HTH_ARSR"/>
    <property type="match status" value="1"/>
</dbReference>
<sequence>MERSPKTYDLALFFAALSDQTRLRLLNLMNGREVCVCYFVEILGQGQPKISRHLAYLRKAGIVEARREGKWMHYRIVSPNHEGAAKLLTETLTVLREQKAMQADFARLQKACCAPRRSAALEGAPIPVQMGSHQCETC</sequence>
<evidence type="ECO:0000259" key="4">
    <source>
        <dbReference type="PROSITE" id="PS50987"/>
    </source>
</evidence>
<dbReference type="EMBL" id="CP093313">
    <property type="protein sequence ID" value="UWZ83116.1"/>
    <property type="molecule type" value="Genomic_DNA"/>
</dbReference>
<evidence type="ECO:0000256" key="1">
    <source>
        <dbReference type="ARBA" id="ARBA00023015"/>
    </source>
</evidence>